<dbReference type="InterPro" id="IPR034033">
    <property type="entry name" value="Serralysin-like"/>
</dbReference>
<dbReference type="InterPro" id="IPR011049">
    <property type="entry name" value="Serralysin-like_metalloprot_C"/>
</dbReference>
<dbReference type="PROSITE" id="PS00330">
    <property type="entry name" value="HEMOLYSIN_CALCIUM"/>
    <property type="match status" value="1"/>
</dbReference>
<dbReference type="EMBL" id="BSNI01000002">
    <property type="protein sequence ID" value="GLQ16550.1"/>
    <property type="molecule type" value="Genomic_DNA"/>
</dbReference>
<dbReference type="Gene3D" id="3.40.390.10">
    <property type="entry name" value="Collagenase (Catalytic Domain)"/>
    <property type="match status" value="1"/>
</dbReference>
<dbReference type="InterPro" id="IPR006026">
    <property type="entry name" value="Peptidase_Metallo"/>
</dbReference>
<proteinExistence type="inferred from homology"/>
<dbReference type="InterPro" id="IPR018511">
    <property type="entry name" value="Hemolysin-typ_Ca-bd_CS"/>
</dbReference>
<name>A0ABQ5UQF3_9HYPH</name>
<dbReference type="Pfam" id="PF00353">
    <property type="entry name" value="HemolysinCabind"/>
    <property type="match status" value="1"/>
</dbReference>
<evidence type="ECO:0000259" key="2">
    <source>
        <dbReference type="SMART" id="SM00235"/>
    </source>
</evidence>
<protein>
    <recommendedName>
        <fullName evidence="2">Peptidase metallopeptidase domain-containing protein</fullName>
    </recommendedName>
</protein>
<evidence type="ECO:0000313" key="4">
    <source>
        <dbReference type="Proteomes" id="UP001161405"/>
    </source>
</evidence>
<dbReference type="SUPFAM" id="SSF55486">
    <property type="entry name" value="Metalloproteases ('zincins'), catalytic domain"/>
    <property type="match status" value="1"/>
</dbReference>
<comment type="caution">
    <text evidence="3">The sequence shown here is derived from an EMBL/GenBank/DDBJ whole genome shotgun (WGS) entry which is preliminary data.</text>
</comment>
<comment type="similarity">
    <text evidence="1">Belongs to the peptidase M10B family.</text>
</comment>
<dbReference type="InterPro" id="IPR024079">
    <property type="entry name" value="MetalloPept_cat_dom_sf"/>
</dbReference>
<dbReference type="InterPro" id="IPR038255">
    <property type="entry name" value="PBS_linker_sf"/>
</dbReference>
<reference evidence="3" key="2">
    <citation type="submission" date="2023-01" db="EMBL/GenBank/DDBJ databases">
        <title>Draft genome sequence of Maritalea porphyrae strain NBRC 107169.</title>
        <authorList>
            <person name="Sun Q."/>
            <person name="Mori K."/>
        </authorList>
    </citation>
    <scope>NUCLEOTIDE SEQUENCE</scope>
    <source>
        <strain evidence="3">NBRC 107169</strain>
    </source>
</reference>
<feature type="domain" description="Peptidase metallopeptidase" evidence="2">
    <location>
        <begin position="41"/>
        <end position="186"/>
    </location>
</feature>
<dbReference type="CDD" id="cd04277">
    <property type="entry name" value="ZnMc_serralysin_like"/>
    <property type="match status" value="1"/>
</dbReference>
<dbReference type="RefSeq" id="WP_284362203.1">
    <property type="nucleotide sequence ID" value="NZ_BSNI01000002.1"/>
</dbReference>
<evidence type="ECO:0000256" key="1">
    <source>
        <dbReference type="ARBA" id="ARBA00009490"/>
    </source>
</evidence>
<dbReference type="Gene3D" id="2.150.10.10">
    <property type="entry name" value="Serralysin-like metalloprotease, C-terminal"/>
    <property type="match status" value="1"/>
</dbReference>
<organism evidence="3 4">
    <name type="scientific">Maritalea porphyrae</name>
    <dbReference type="NCBI Taxonomy" id="880732"/>
    <lineage>
        <taxon>Bacteria</taxon>
        <taxon>Pseudomonadati</taxon>
        <taxon>Pseudomonadota</taxon>
        <taxon>Alphaproteobacteria</taxon>
        <taxon>Hyphomicrobiales</taxon>
        <taxon>Devosiaceae</taxon>
        <taxon>Maritalea</taxon>
    </lineage>
</organism>
<accession>A0ABQ5UQF3</accession>
<dbReference type="SUPFAM" id="SSF51120">
    <property type="entry name" value="beta-Roll"/>
    <property type="match status" value="1"/>
</dbReference>
<dbReference type="SMART" id="SM00235">
    <property type="entry name" value="ZnMc"/>
    <property type="match status" value="1"/>
</dbReference>
<dbReference type="Proteomes" id="UP001161405">
    <property type="component" value="Unassembled WGS sequence"/>
</dbReference>
<evidence type="ECO:0000313" key="3">
    <source>
        <dbReference type="EMBL" id="GLQ16550.1"/>
    </source>
</evidence>
<dbReference type="Gene3D" id="1.10.3130.20">
    <property type="entry name" value="Phycobilisome linker domain"/>
    <property type="match status" value="1"/>
</dbReference>
<sequence length="610" mass="65146">MANYDTWNNLSAVAKIASVNANATHLTSGYKHNTSTVTYSFLTQDDGRVFQPYVPAGEPTNFESFSSYEKAFTRTIIDYLEGFLNIDFQEVSGSAGTLGFGRHNMDAGGYADYPGISKQAVYISNARVNNSIGDYGLGSIVHELGHALGLSHPNEYTVGAAERLDFDIDTSALTIMSYNNAYYTDPLADGFFTFFGLLDIEALINIYGVKPTFEHNTYSLNMSGDASKSGTTWDVPIAIPFALADSGGYDIIDASTMSLSDVSSALFDFSQGLFLDKGQLVQINSNETGEWIDLTTSDKIAHLQIHQDTIIEEYIGTSLGETVVGNSAAQSIKTGGGVDIITGAGGDDTIDGGSGEDTVKYDGSATQFSITLNKGAATSILDRKGDAGTDNVVNVENIDFLVGAKDVDLDILDGVVNVSEADLTVFIEMYIAYFNRAPDAEGLFYWGTRLSEGMELSQIAKSFFVQPETVALYPDPNDTSGFVTSVYNNFLGRAPDAEGFAYWVNELDTGSISRDIFMLAIINGAKADTGSPADVDYITGKAKVGSYFSVIKGMSNTDNAKSAMALYDGSDAGLAAAKSAVDGYYSSAIDANSGELLIKLVGVMDDPFIV</sequence>
<dbReference type="Pfam" id="PF13946">
    <property type="entry name" value="DUF4214"/>
    <property type="match status" value="1"/>
</dbReference>
<reference evidence="3" key="1">
    <citation type="journal article" date="2014" name="Int. J. Syst. Evol. Microbiol.">
        <title>Complete genome of a new Firmicutes species belonging to the dominant human colonic microbiota ('Ruminococcus bicirculans') reveals two chromosomes and a selective capacity to utilize plant glucans.</title>
        <authorList>
            <consortium name="NISC Comparative Sequencing Program"/>
            <person name="Wegmann U."/>
            <person name="Louis P."/>
            <person name="Goesmann A."/>
            <person name="Henrissat B."/>
            <person name="Duncan S.H."/>
            <person name="Flint H.J."/>
        </authorList>
    </citation>
    <scope>NUCLEOTIDE SEQUENCE</scope>
    <source>
        <strain evidence="3">NBRC 107169</strain>
    </source>
</reference>
<gene>
    <name evidence="3" type="ORF">GCM10007879_07990</name>
</gene>
<dbReference type="InterPro" id="IPR001343">
    <property type="entry name" value="Hemolysn_Ca-bd"/>
</dbReference>
<dbReference type="InterPro" id="IPR025282">
    <property type="entry name" value="DUF4214"/>
</dbReference>
<keyword evidence="4" id="KW-1185">Reference proteome</keyword>